<gene>
    <name evidence="2" type="ORF">J8H85_13755</name>
</gene>
<dbReference type="RefSeq" id="WP_209655788.1">
    <property type="nucleotide sequence ID" value="NZ_JAGJCB010000014.1"/>
</dbReference>
<evidence type="ECO:0000256" key="1">
    <source>
        <dbReference type="SAM" id="Phobius"/>
    </source>
</evidence>
<feature type="transmembrane region" description="Helical" evidence="1">
    <location>
        <begin position="68"/>
        <end position="89"/>
    </location>
</feature>
<dbReference type="EMBL" id="JAGJCB010000014">
    <property type="protein sequence ID" value="MBP0904900.1"/>
    <property type="molecule type" value="Genomic_DNA"/>
</dbReference>
<dbReference type="Proteomes" id="UP000670776">
    <property type="component" value="Unassembled WGS sequence"/>
</dbReference>
<protein>
    <recommendedName>
        <fullName evidence="4">GlsB/YeaQ/YmgE family stress response membrane protein</fullName>
    </recommendedName>
</protein>
<keyword evidence="1" id="KW-0472">Membrane</keyword>
<evidence type="ECO:0008006" key="4">
    <source>
        <dbReference type="Google" id="ProtNLM"/>
    </source>
</evidence>
<evidence type="ECO:0000313" key="3">
    <source>
        <dbReference type="Proteomes" id="UP000670776"/>
    </source>
</evidence>
<keyword evidence="3" id="KW-1185">Reference proteome</keyword>
<reference evidence="2 3" key="1">
    <citation type="submission" date="2021-04" db="EMBL/GenBank/DDBJ databases">
        <title>Mariniflexile gromovii gen. nov., sp. nov., a gliding bacterium isolated from the sea urchin Strongylocentrotus intermedius.</title>
        <authorList>
            <person name="Ko S."/>
            <person name="Le V."/>
            <person name="Ahn C.-Y."/>
            <person name="Oh H.-M."/>
        </authorList>
    </citation>
    <scope>NUCLEOTIDE SEQUENCE [LARGE SCALE GENOMIC DNA]</scope>
    <source>
        <strain evidence="2 3">KCTC 12570</strain>
    </source>
</reference>
<accession>A0ABS4BXW6</accession>
<feature type="transmembrane region" description="Helical" evidence="1">
    <location>
        <begin position="36"/>
        <end position="56"/>
    </location>
</feature>
<name>A0ABS4BXW6_9FLAO</name>
<comment type="caution">
    <text evidence="2">The sequence shown here is derived from an EMBL/GenBank/DDBJ whole genome shotgun (WGS) entry which is preliminary data.</text>
</comment>
<proteinExistence type="predicted"/>
<keyword evidence="1" id="KW-1133">Transmembrane helix</keyword>
<keyword evidence="1" id="KW-0812">Transmembrane</keyword>
<organism evidence="2 3">
    <name type="scientific">Mariniflexile gromovii</name>
    <dbReference type="NCBI Taxonomy" id="362523"/>
    <lineage>
        <taxon>Bacteria</taxon>
        <taxon>Pseudomonadati</taxon>
        <taxon>Bacteroidota</taxon>
        <taxon>Flavobacteriia</taxon>
        <taxon>Flavobacteriales</taxon>
        <taxon>Flavobacteriaceae</taxon>
        <taxon>Mariniflexile</taxon>
    </lineage>
</organism>
<feature type="transmembrane region" description="Helical" evidence="1">
    <location>
        <begin position="6"/>
        <end position="24"/>
    </location>
</feature>
<sequence>MTETLLSLISIFTGIIAANLFGYLKEKYTFGFTGNTLIGVFGSALFIKTFGRLGFSPWSIANKGNFDGLLLIINLLVSALGGILLLIFIKNIFNKMNK</sequence>
<evidence type="ECO:0000313" key="2">
    <source>
        <dbReference type="EMBL" id="MBP0904900.1"/>
    </source>
</evidence>